<name>A0A317WP93_9EURO</name>
<protein>
    <submittedName>
        <fullName evidence="1">Uncharacterized protein</fullName>
    </submittedName>
</protein>
<dbReference type="EMBL" id="MSFK01000014">
    <property type="protein sequence ID" value="PWY87072.1"/>
    <property type="molecule type" value="Genomic_DNA"/>
</dbReference>
<evidence type="ECO:0000313" key="2">
    <source>
        <dbReference type="Proteomes" id="UP000246702"/>
    </source>
</evidence>
<organism evidence="1 2">
    <name type="scientific">Aspergillus sclerotioniger CBS 115572</name>
    <dbReference type="NCBI Taxonomy" id="1450535"/>
    <lineage>
        <taxon>Eukaryota</taxon>
        <taxon>Fungi</taxon>
        <taxon>Dikarya</taxon>
        <taxon>Ascomycota</taxon>
        <taxon>Pezizomycotina</taxon>
        <taxon>Eurotiomycetes</taxon>
        <taxon>Eurotiomycetidae</taxon>
        <taxon>Eurotiales</taxon>
        <taxon>Aspergillaceae</taxon>
        <taxon>Aspergillus</taxon>
        <taxon>Aspergillus subgen. Circumdati</taxon>
    </lineage>
</organism>
<dbReference type="STRING" id="1450535.A0A317WP93"/>
<dbReference type="RefSeq" id="XP_025467280.1">
    <property type="nucleotide sequence ID" value="XM_025617589.1"/>
</dbReference>
<dbReference type="Gene3D" id="3.30.9.10">
    <property type="entry name" value="D-Amino Acid Oxidase, subunit A, domain 2"/>
    <property type="match status" value="1"/>
</dbReference>
<dbReference type="GeneID" id="37119732"/>
<gene>
    <name evidence="1" type="ORF">BO94DRAFT_66561</name>
</gene>
<dbReference type="AlphaFoldDB" id="A0A317WP93"/>
<accession>A0A317WP93</accession>
<keyword evidence="2" id="KW-1185">Reference proteome</keyword>
<dbReference type="OrthoDB" id="409956at2759"/>
<dbReference type="Proteomes" id="UP000246702">
    <property type="component" value="Unassembled WGS sequence"/>
</dbReference>
<comment type="caution">
    <text evidence="1">The sequence shown here is derived from an EMBL/GenBank/DDBJ whole genome shotgun (WGS) entry which is preliminary data.</text>
</comment>
<proteinExistence type="predicted"/>
<evidence type="ECO:0000313" key="1">
    <source>
        <dbReference type="EMBL" id="PWY87072.1"/>
    </source>
</evidence>
<sequence length="154" mass="16548">MYDCNLKSPSDQNLVPPVSRNLSPFSSQFSDLLHLGVYQVANTSCLVCLSIAIFKLTIFEHVLGTLSPSIHPSNHVDILVKCSGLMASRLGGVGNKTLDPARGQIVVVRNEEGKMLNVFGTDDGDDVCYMVTPASYGDTILGVSQNSTETLLSE</sequence>
<reference evidence="1 2" key="1">
    <citation type="submission" date="2016-12" db="EMBL/GenBank/DDBJ databases">
        <title>The genomes of Aspergillus section Nigri reveals drivers in fungal speciation.</title>
        <authorList>
            <consortium name="DOE Joint Genome Institute"/>
            <person name="Vesth T.C."/>
            <person name="Nybo J."/>
            <person name="Theobald S."/>
            <person name="Brandl J."/>
            <person name="Frisvad J.C."/>
            <person name="Nielsen K.F."/>
            <person name="Lyhne E.K."/>
            <person name="Kogle M.E."/>
            <person name="Kuo A."/>
            <person name="Riley R."/>
            <person name="Clum A."/>
            <person name="Nolan M."/>
            <person name="Lipzen A."/>
            <person name="Salamov A."/>
            <person name="Henrissat B."/>
            <person name="Wiebenga A."/>
            <person name="De Vries R.P."/>
            <person name="Grigoriev I.V."/>
            <person name="Mortensen U.H."/>
            <person name="Andersen M.R."/>
            <person name="Baker S.E."/>
        </authorList>
    </citation>
    <scope>NUCLEOTIDE SEQUENCE [LARGE SCALE GENOMIC DNA]</scope>
    <source>
        <strain evidence="1 2">CBS 115572</strain>
    </source>
</reference>